<dbReference type="Proteomes" id="UP001461163">
    <property type="component" value="Unassembled WGS sequence"/>
</dbReference>
<dbReference type="SUPFAM" id="SSF55729">
    <property type="entry name" value="Acyl-CoA N-acyltransferases (Nat)"/>
    <property type="match status" value="1"/>
</dbReference>
<evidence type="ECO:0000313" key="5">
    <source>
        <dbReference type="EMBL" id="MEM5499871.1"/>
    </source>
</evidence>
<evidence type="ECO:0000256" key="3">
    <source>
        <dbReference type="ARBA" id="ARBA00038502"/>
    </source>
</evidence>
<sequence length="164" mass="18732">MLILRKPRLEDRFEIEECYGRSESLHRPWVFPPESYESYLQQDGRYFLSLESSGEIVGTFNISGVVRGFFQSGYLGYEVFLPHNGKGYMSVGMRLLLEEAFSNLGLHRLEANVQPGNIDSIKLLSKAGFIKEGFSKSYLNIGGLGWKDHERWAIVNNEWKSGNS</sequence>
<dbReference type="EC" id="2.3.1.-" evidence="5"/>
<proteinExistence type="inferred from homology"/>
<evidence type="ECO:0000256" key="1">
    <source>
        <dbReference type="ARBA" id="ARBA00022679"/>
    </source>
</evidence>
<dbReference type="PROSITE" id="PS51186">
    <property type="entry name" value="GNAT"/>
    <property type="match status" value="1"/>
</dbReference>
<comment type="similarity">
    <text evidence="3">Belongs to the acetyltransferase family. RimJ subfamily.</text>
</comment>
<name>A0ABU9T157_9ALTE</name>
<reference evidence="5 6" key="1">
    <citation type="submission" date="2024-03" db="EMBL/GenBank/DDBJ databases">
        <title>Community enrichment and isolation of bacterial strains for fucoidan degradation.</title>
        <authorList>
            <person name="Sichert A."/>
        </authorList>
    </citation>
    <scope>NUCLEOTIDE SEQUENCE [LARGE SCALE GENOMIC DNA]</scope>
    <source>
        <strain evidence="5 6">AS12</strain>
    </source>
</reference>
<dbReference type="InterPro" id="IPR000182">
    <property type="entry name" value="GNAT_dom"/>
</dbReference>
<dbReference type="RefSeq" id="WP_342882846.1">
    <property type="nucleotide sequence ID" value="NZ_JBBMQS010000021.1"/>
</dbReference>
<evidence type="ECO:0000313" key="6">
    <source>
        <dbReference type="Proteomes" id="UP001461163"/>
    </source>
</evidence>
<dbReference type="InterPro" id="IPR051531">
    <property type="entry name" value="N-acetyltransferase"/>
</dbReference>
<keyword evidence="6" id="KW-1185">Reference proteome</keyword>
<comment type="caution">
    <text evidence="5">The sequence shown here is derived from an EMBL/GenBank/DDBJ whole genome shotgun (WGS) entry which is preliminary data.</text>
</comment>
<keyword evidence="2 5" id="KW-0012">Acyltransferase</keyword>
<dbReference type="PANTHER" id="PTHR43792">
    <property type="entry name" value="GNAT FAMILY, PUTATIVE (AFU_ORTHOLOGUE AFUA_3G00765)-RELATED-RELATED"/>
    <property type="match status" value="1"/>
</dbReference>
<evidence type="ECO:0000256" key="2">
    <source>
        <dbReference type="ARBA" id="ARBA00023315"/>
    </source>
</evidence>
<dbReference type="Gene3D" id="3.40.630.30">
    <property type="match status" value="1"/>
</dbReference>
<feature type="domain" description="N-acetyltransferase" evidence="4">
    <location>
        <begin position="2"/>
        <end position="150"/>
    </location>
</feature>
<dbReference type="GO" id="GO:0016746">
    <property type="term" value="F:acyltransferase activity"/>
    <property type="evidence" value="ECO:0007669"/>
    <property type="project" value="UniProtKB-KW"/>
</dbReference>
<dbReference type="PANTHER" id="PTHR43792:SF8">
    <property type="entry name" value="[RIBOSOMAL PROTEIN US5]-ALANINE N-ACETYLTRANSFERASE"/>
    <property type="match status" value="1"/>
</dbReference>
<accession>A0ABU9T157</accession>
<keyword evidence="1 5" id="KW-0808">Transferase</keyword>
<organism evidence="5 6">
    <name type="scientific">Paraglaciecola mesophila</name>
    <dbReference type="NCBI Taxonomy" id="197222"/>
    <lineage>
        <taxon>Bacteria</taxon>
        <taxon>Pseudomonadati</taxon>
        <taxon>Pseudomonadota</taxon>
        <taxon>Gammaproteobacteria</taxon>
        <taxon>Alteromonadales</taxon>
        <taxon>Alteromonadaceae</taxon>
        <taxon>Paraglaciecola</taxon>
    </lineage>
</organism>
<dbReference type="Pfam" id="PF13302">
    <property type="entry name" value="Acetyltransf_3"/>
    <property type="match status" value="1"/>
</dbReference>
<gene>
    <name evidence="5" type="ORF">WNY77_20855</name>
</gene>
<protein>
    <submittedName>
        <fullName evidence="5">GNAT family N-acetyltransferase</fullName>
        <ecNumber evidence="5">2.3.1.-</ecNumber>
    </submittedName>
</protein>
<dbReference type="EMBL" id="JBBMQS010000021">
    <property type="protein sequence ID" value="MEM5499871.1"/>
    <property type="molecule type" value="Genomic_DNA"/>
</dbReference>
<evidence type="ECO:0000259" key="4">
    <source>
        <dbReference type="PROSITE" id="PS51186"/>
    </source>
</evidence>
<dbReference type="InterPro" id="IPR016181">
    <property type="entry name" value="Acyl_CoA_acyltransferase"/>
</dbReference>